<evidence type="ECO:0000313" key="3">
    <source>
        <dbReference type="Proteomes" id="UP000516028"/>
    </source>
</evidence>
<name>A0A7H0GPQ9_9BURK</name>
<keyword evidence="3" id="KW-1185">Reference proteome</keyword>
<accession>A0A7H0GPQ9</accession>
<dbReference type="InterPro" id="IPR011978">
    <property type="entry name" value="YgfB-like"/>
</dbReference>
<dbReference type="Proteomes" id="UP000516028">
    <property type="component" value="Chromosome"/>
</dbReference>
<protein>
    <submittedName>
        <fullName evidence="2">UPF0149 family protein</fullName>
    </submittedName>
</protein>
<dbReference type="Pfam" id="PF03695">
    <property type="entry name" value="UPF0149"/>
    <property type="match status" value="1"/>
</dbReference>
<dbReference type="InterPro" id="IPR036255">
    <property type="entry name" value="YgfB-like_sf"/>
</dbReference>
<dbReference type="EMBL" id="CP060783">
    <property type="protein sequence ID" value="QNP50275.1"/>
    <property type="molecule type" value="Genomic_DNA"/>
</dbReference>
<reference evidence="2 3" key="1">
    <citation type="submission" date="2020-08" db="EMBL/GenBank/DDBJ databases">
        <title>Genome sequence of Diaphorobacter aerolatus KACC 16536T.</title>
        <authorList>
            <person name="Hyun D.-W."/>
            <person name="Bae J.-W."/>
        </authorList>
    </citation>
    <scope>NUCLEOTIDE SEQUENCE [LARGE SCALE GENOMIC DNA]</scope>
    <source>
        <strain evidence="2 3">KACC 16536</strain>
    </source>
</reference>
<dbReference type="SUPFAM" id="SSF101327">
    <property type="entry name" value="YgfB-like"/>
    <property type="match status" value="1"/>
</dbReference>
<dbReference type="RefSeq" id="WP_187725782.1">
    <property type="nucleotide sequence ID" value="NZ_CP060783.1"/>
</dbReference>
<sequence length="287" mass="31874">MAAPDSDPNATPPTGEDAASELHQALSSEALDELDAVLEDVRERSEETPQWEFCDGFLTALVCTRRTVPVTEWLPMLLGSGIEIDDAQPGQPLPLQSDIFKDEAQQARFLELCGLRLNEVATQLDMDTDSLDSDDAFQPECMDMRGAILMLPDEGRAELEGQDIPSFAQVWALGFMFAVENWFEEWAAPRDKEAQKWIDESLEKIVAITEDDAGVPAVNLYDDQGPASTSRERVEQVGEAIWACYDLRQVWKSLGPRVETVRKAHEPGRNDLCPCGSGKKYKKCHGA</sequence>
<evidence type="ECO:0000256" key="1">
    <source>
        <dbReference type="SAM" id="MobiDB-lite"/>
    </source>
</evidence>
<feature type="region of interest" description="Disordered" evidence="1">
    <location>
        <begin position="1"/>
        <end position="20"/>
    </location>
</feature>
<evidence type="ECO:0000313" key="2">
    <source>
        <dbReference type="EMBL" id="QNP50275.1"/>
    </source>
</evidence>
<dbReference type="SUPFAM" id="SSF103642">
    <property type="entry name" value="Sec-C motif"/>
    <property type="match status" value="1"/>
</dbReference>
<dbReference type="AlphaFoldDB" id="A0A7H0GPQ9"/>
<dbReference type="Pfam" id="PF02810">
    <property type="entry name" value="SEC-C"/>
    <property type="match status" value="1"/>
</dbReference>
<gene>
    <name evidence="2" type="ORF">H9K75_11105</name>
</gene>
<dbReference type="InterPro" id="IPR004027">
    <property type="entry name" value="SEC_C_motif"/>
</dbReference>
<dbReference type="KEGG" id="daer:H9K75_11105"/>
<proteinExistence type="predicted"/>
<organism evidence="2 3">
    <name type="scientific">Diaphorobacter aerolatus</name>
    <dbReference type="NCBI Taxonomy" id="1288495"/>
    <lineage>
        <taxon>Bacteria</taxon>
        <taxon>Pseudomonadati</taxon>
        <taxon>Pseudomonadota</taxon>
        <taxon>Betaproteobacteria</taxon>
        <taxon>Burkholderiales</taxon>
        <taxon>Comamonadaceae</taxon>
        <taxon>Diaphorobacter</taxon>
    </lineage>
</organism>
<dbReference type="Gene3D" id="3.10.450.50">
    <property type="match status" value="1"/>
</dbReference>